<proteinExistence type="predicted"/>
<evidence type="ECO:0000313" key="2">
    <source>
        <dbReference type="Proteomes" id="UP000299102"/>
    </source>
</evidence>
<reference evidence="1 2" key="1">
    <citation type="journal article" date="2019" name="Commun. Biol.">
        <title>The bagworm genome reveals a unique fibroin gene that provides high tensile strength.</title>
        <authorList>
            <person name="Kono N."/>
            <person name="Nakamura H."/>
            <person name="Ohtoshi R."/>
            <person name="Tomita M."/>
            <person name="Numata K."/>
            <person name="Arakawa K."/>
        </authorList>
    </citation>
    <scope>NUCLEOTIDE SEQUENCE [LARGE SCALE GENOMIC DNA]</scope>
</reference>
<sequence length="232" mass="25771">MVAKSETEVEIENKIGTGAKSGIQRLESELLLGTEFRRHVSVALIQLERIKVGNLHDSKTKSDPRTVHRPLCTCALTMQRHGLSNPCLFLVTRGIHVTVATITVCRIRKRWERRAAPPRRGEGAAGILAQAARPVADPRRALPHICRDTCCAAARRTPHAERKGFLLLPNGLLRAVIIDIAPRRARTRRQTLITLPGIRKIKERGFLRRPRAPATNAAFSLRLAKGSIAHKV</sequence>
<accession>A0A4C1Y520</accession>
<evidence type="ECO:0000313" key="1">
    <source>
        <dbReference type="EMBL" id="GBP69922.1"/>
    </source>
</evidence>
<comment type="caution">
    <text evidence="1">The sequence shown here is derived from an EMBL/GenBank/DDBJ whole genome shotgun (WGS) entry which is preliminary data.</text>
</comment>
<gene>
    <name evidence="1" type="ORF">EVAR_83240_1</name>
</gene>
<name>A0A4C1Y520_EUMVA</name>
<organism evidence="1 2">
    <name type="scientific">Eumeta variegata</name>
    <name type="common">Bagworm moth</name>
    <name type="synonym">Eumeta japonica</name>
    <dbReference type="NCBI Taxonomy" id="151549"/>
    <lineage>
        <taxon>Eukaryota</taxon>
        <taxon>Metazoa</taxon>
        <taxon>Ecdysozoa</taxon>
        <taxon>Arthropoda</taxon>
        <taxon>Hexapoda</taxon>
        <taxon>Insecta</taxon>
        <taxon>Pterygota</taxon>
        <taxon>Neoptera</taxon>
        <taxon>Endopterygota</taxon>
        <taxon>Lepidoptera</taxon>
        <taxon>Glossata</taxon>
        <taxon>Ditrysia</taxon>
        <taxon>Tineoidea</taxon>
        <taxon>Psychidae</taxon>
        <taxon>Oiketicinae</taxon>
        <taxon>Eumeta</taxon>
    </lineage>
</organism>
<dbReference type="Proteomes" id="UP000299102">
    <property type="component" value="Unassembled WGS sequence"/>
</dbReference>
<dbReference type="EMBL" id="BGZK01001056">
    <property type="protein sequence ID" value="GBP69922.1"/>
    <property type="molecule type" value="Genomic_DNA"/>
</dbReference>
<dbReference type="AlphaFoldDB" id="A0A4C1Y520"/>
<keyword evidence="2" id="KW-1185">Reference proteome</keyword>
<protein>
    <submittedName>
        <fullName evidence="1">Uncharacterized protein</fullName>
    </submittedName>
</protein>